<evidence type="ECO:0000259" key="1">
    <source>
        <dbReference type="Pfam" id="PF09347"/>
    </source>
</evidence>
<keyword evidence="2" id="KW-0808">Transferase</keyword>
<keyword evidence="2" id="KW-0489">Methyltransferase</keyword>
<dbReference type="GO" id="GO:0032259">
    <property type="term" value="P:methylation"/>
    <property type="evidence" value="ECO:0007669"/>
    <property type="project" value="UniProtKB-KW"/>
</dbReference>
<dbReference type="PANTHER" id="PTHR31527">
    <property type="entry name" value="RE64534P"/>
    <property type="match status" value="1"/>
</dbReference>
<feature type="domain" description="DUF1989" evidence="1">
    <location>
        <begin position="11"/>
        <end position="176"/>
    </location>
</feature>
<dbReference type="OrthoDB" id="5298498at2"/>
<gene>
    <name evidence="2" type="ORF">RD110_22385</name>
</gene>
<dbReference type="AlphaFoldDB" id="A0A1P8K0V2"/>
<dbReference type="STRING" id="1842727.RD110_22385"/>
<reference evidence="2 3" key="1">
    <citation type="submission" date="2017-01" db="EMBL/GenBank/DDBJ databases">
        <authorList>
            <person name="Mah S.A."/>
            <person name="Swanson W.J."/>
            <person name="Moy G.W."/>
            <person name="Vacquier V.D."/>
        </authorList>
    </citation>
    <scope>NUCLEOTIDE SEQUENCE [LARGE SCALE GENOMIC DNA]</scope>
    <source>
        <strain evidence="2 3">DCY110</strain>
    </source>
</reference>
<proteinExistence type="predicted"/>
<evidence type="ECO:0000313" key="2">
    <source>
        <dbReference type="EMBL" id="APW39615.1"/>
    </source>
</evidence>
<sequence>MHPTSDASPVVVPAGHGKAVRLRASEALRIVNTHGTQVVDCWAWNAYDLDEYMCMEATRVWTQRLNPALGDSFVTNRRNPILTIVDDTSPGVHDTFMAACDLRRYELLGVRGYHRNCCDNMMEGMFDIGLTPPRRNLASFNIFMNIRVQADGNTLATLPTESKPGDAITLRADMDCFVALSACPQDIVKIQGKHDNTPRDVALQIVRAGVSRAPVRGPWVPDTAQGAIG</sequence>
<dbReference type="GO" id="GO:0008168">
    <property type="term" value="F:methyltransferase activity"/>
    <property type="evidence" value="ECO:0007669"/>
    <property type="project" value="UniProtKB-KW"/>
</dbReference>
<protein>
    <submittedName>
        <fullName evidence="2">Aminomethyltransferase</fullName>
    </submittedName>
</protein>
<dbReference type="Pfam" id="PF09347">
    <property type="entry name" value="DUF1989"/>
    <property type="match status" value="1"/>
</dbReference>
<dbReference type="EMBL" id="CP019236">
    <property type="protein sequence ID" value="APW39615.1"/>
    <property type="molecule type" value="Genomic_DNA"/>
</dbReference>
<evidence type="ECO:0000313" key="3">
    <source>
        <dbReference type="Proteomes" id="UP000186609"/>
    </source>
</evidence>
<dbReference type="Proteomes" id="UP000186609">
    <property type="component" value="Chromosome"/>
</dbReference>
<dbReference type="PANTHER" id="PTHR31527:SF0">
    <property type="entry name" value="RE64534P"/>
    <property type="match status" value="1"/>
</dbReference>
<name>A0A1P8K0V2_9BURK</name>
<keyword evidence="3" id="KW-1185">Reference proteome</keyword>
<dbReference type="KEGG" id="rhy:RD110_22385"/>
<dbReference type="RefSeq" id="WP_076202109.1">
    <property type="nucleotide sequence ID" value="NZ_CP019236.1"/>
</dbReference>
<dbReference type="InterPro" id="IPR018959">
    <property type="entry name" value="DUF1989"/>
</dbReference>
<organism evidence="2 3">
    <name type="scientific">Rhodoferax koreensis</name>
    <dbReference type="NCBI Taxonomy" id="1842727"/>
    <lineage>
        <taxon>Bacteria</taxon>
        <taxon>Pseudomonadati</taxon>
        <taxon>Pseudomonadota</taxon>
        <taxon>Betaproteobacteria</taxon>
        <taxon>Burkholderiales</taxon>
        <taxon>Comamonadaceae</taxon>
        <taxon>Rhodoferax</taxon>
    </lineage>
</organism>
<accession>A0A1P8K0V2</accession>